<name>A0A545TCZ4_9GAMM</name>
<proteinExistence type="predicted"/>
<dbReference type="Proteomes" id="UP000317839">
    <property type="component" value="Unassembled WGS sequence"/>
</dbReference>
<reference evidence="2 3" key="1">
    <citation type="submission" date="2019-06" db="EMBL/GenBank/DDBJ databases">
        <title>Draft genome of Aliikangiella marina GYP-15.</title>
        <authorList>
            <person name="Wang G."/>
        </authorList>
    </citation>
    <scope>NUCLEOTIDE SEQUENCE [LARGE SCALE GENOMIC DNA]</scope>
    <source>
        <strain evidence="2 3">GYP-15</strain>
    </source>
</reference>
<organism evidence="2 3">
    <name type="scientific">Aliikangiella marina</name>
    <dbReference type="NCBI Taxonomy" id="1712262"/>
    <lineage>
        <taxon>Bacteria</taxon>
        <taxon>Pseudomonadati</taxon>
        <taxon>Pseudomonadota</taxon>
        <taxon>Gammaproteobacteria</taxon>
        <taxon>Oceanospirillales</taxon>
        <taxon>Pleioneaceae</taxon>
        <taxon>Aliikangiella</taxon>
    </lineage>
</organism>
<evidence type="ECO:0000259" key="1">
    <source>
        <dbReference type="Pfam" id="PF07866"/>
    </source>
</evidence>
<protein>
    <submittedName>
        <fullName evidence="2">DUF1653 domain-containing protein</fullName>
    </submittedName>
</protein>
<feature type="domain" description="DUF1653" evidence="1">
    <location>
        <begin position="13"/>
        <end position="73"/>
    </location>
</feature>
<evidence type="ECO:0000313" key="2">
    <source>
        <dbReference type="EMBL" id="TQV75079.1"/>
    </source>
</evidence>
<dbReference type="RefSeq" id="WP_142941696.1">
    <property type="nucleotide sequence ID" value="NZ_VIKR01000002.1"/>
</dbReference>
<dbReference type="OrthoDB" id="371169at2"/>
<dbReference type="EMBL" id="VIKR01000002">
    <property type="protein sequence ID" value="TQV75079.1"/>
    <property type="molecule type" value="Genomic_DNA"/>
</dbReference>
<gene>
    <name evidence="2" type="ORF">FLL45_09055</name>
</gene>
<dbReference type="AlphaFoldDB" id="A0A545TCZ4"/>
<dbReference type="Gene3D" id="2.30.30.320">
    <property type="entry name" value="DUF1653-like domain"/>
    <property type="match status" value="1"/>
</dbReference>
<dbReference type="InterPro" id="IPR037135">
    <property type="entry name" value="DUF1653-like_dom_sf"/>
</dbReference>
<dbReference type="InterPro" id="IPR023387">
    <property type="entry name" value="DUF1653-like_dom"/>
</dbReference>
<sequence>MASNLDQREQLKGRYRHYKGAEYIVLGTAYHSETEELMVVYQPDYGDKKLWVRPFDMFNETIEVAGKQVKRFSLIDQK</sequence>
<comment type="caution">
    <text evidence="2">The sequence shown here is derived from an EMBL/GenBank/DDBJ whole genome shotgun (WGS) entry which is preliminary data.</text>
</comment>
<dbReference type="Pfam" id="PF07866">
    <property type="entry name" value="DUF1653"/>
    <property type="match status" value="1"/>
</dbReference>
<keyword evidence="3" id="KW-1185">Reference proteome</keyword>
<accession>A0A545TCZ4</accession>
<evidence type="ECO:0000313" key="3">
    <source>
        <dbReference type="Proteomes" id="UP000317839"/>
    </source>
</evidence>